<keyword evidence="3" id="KW-0808">Transferase</keyword>
<dbReference type="HOGENOM" id="CLU_932940_0_0_5"/>
<dbReference type="OrthoDB" id="194105at2"/>
<proteinExistence type="predicted"/>
<evidence type="ECO:0000256" key="1">
    <source>
        <dbReference type="SAM" id="MobiDB-lite"/>
    </source>
</evidence>
<dbReference type="InterPro" id="IPR029044">
    <property type="entry name" value="Nucleotide-diphossugar_trans"/>
</dbReference>
<dbReference type="PATRIC" id="fig|864069.3.peg.6774"/>
<keyword evidence="4" id="KW-1185">Reference proteome</keyword>
<protein>
    <submittedName>
        <fullName evidence="3">Glycosyl transferase</fullName>
    </submittedName>
</protein>
<accession>I4YNQ8</accession>
<dbReference type="Gene3D" id="3.90.550.10">
    <property type="entry name" value="Spore Coat Polysaccharide Biosynthesis Protein SpsA, Chain A"/>
    <property type="match status" value="1"/>
</dbReference>
<evidence type="ECO:0000259" key="2">
    <source>
        <dbReference type="Pfam" id="PF00535"/>
    </source>
</evidence>
<dbReference type="GO" id="GO:0016740">
    <property type="term" value="F:transferase activity"/>
    <property type="evidence" value="ECO:0007669"/>
    <property type="project" value="UniProtKB-KW"/>
</dbReference>
<reference evidence="3 4" key="1">
    <citation type="submission" date="2012-02" db="EMBL/GenBank/DDBJ databases">
        <title>Improved High-Quality Draft sequence of Microvirga sp. WSM3557.</title>
        <authorList>
            <consortium name="US DOE Joint Genome Institute"/>
            <person name="Lucas S."/>
            <person name="Han J."/>
            <person name="Lapidus A."/>
            <person name="Cheng J.-F."/>
            <person name="Goodwin L."/>
            <person name="Pitluck S."/>
            <person name="Peters L."/>
            <person name="Zhang X."/>
            <person name="Detter J.C."/>
            <person name="Han C."/>
            <person name="Tapia R."/>
            <person name="Land M."/>
            <person name="Hauser L."/>
            <person name="Kyrpides N."/>
            <person name="Ivanova N."/>
            <person name="Pagani I."/>
            <person name="Brau L."/>
            <person name="Yates R."/>
            <person name="O'Hara G."/>
            <person name="Rui T."/>
            <person name="Howieson J."/>
            <person name="Reeve W."/>
            <person name="Woyke T."/>
        </authorList>
    </citation>
    <scope>NUCLEOTIDE SEQUENCE [LARGE SCALE GENOMIC DNA]</scope>
    <source>
        <strain evidence="3 4">WSM3557</strain>
    </source>
</reference>
<dbReference type="STRING" id="864069.MicloDRAFT_00063270"/>
<evidence type="ECO:0000313" key="3">
    <source>
        <dbReference type="EMBL" id="EIM25600.1"/>
    </source>
</evidence>
<dbReference type="EMBL" id="JH660647">
    <property type="protein sequence ID" value="EIM25600.1"/>
    <property type="molecule type" value="Genomic_DNA"/>
</dbReference>
<name>I4YNQ8_9HYPH</name>
<dbReference type="eggNOG" id="COG1216">
    <property type="taxonomic scope" value="Bacteria"/>
</dbReference>
<dbReference type="Proteomes" id="UP000003947">
    <property type="component" value="Unassembled WGS sequence"/>
</dbReference>
<evidence type="ECO:0000313" key="4">
    <source>
        <dbReference type="Proteomes" id="UP000003947"/>
    </source>
</evidence>
<feature type="domain" description="Glycosyltransferase 2-like" evidence="2">
    <location>
        <begin position="51"/>
        <end position="159"/>
    </location>
</feature>
<dbReference type="InterPro" id="IPR001173">
    <property type="entry name" value="Glyco_trans_2-like"/>
</dbReference>
<dbReference type="Pfam" id="PF00535">
    <property type="entry name" value="Glycos_transf_2"/>
    <property type="match status" value="1"/>
</dbReference>
<feature type="region of interest" description="Disordered" evidence="1">
    <location>
        <begin position="21"/>
        <end position="46"/>
    </location>
</feature>
<dbReference type="AlphaFoldDB" id="I4YNQ8"/>
<dbReference type="CDD" id="cd00761">
    <property type="entry name" value="Glyco_tranf_GTA_type"/>
    <property type="match status" value="1"/>
</dbReference>
<gene>
    <name evidence="3" type="ORF">MicloDRAFT_00063270</name>
</gene>
<dbReference type="SUPFAM" id="SSF53448">
    <property type="entry name" value="Nucleotide-diphospho-sugar transferases"/>
    <property type="match status" value="1"/>
</dbReference>
<sequence precursor="true">MRPSLLRRGYHRFKSFAQAFSDQKARGRMDATSTPDGNRASERSGRPRVHVIVPTYNRPNELRRLLSQIDSEAPGFEVSVHIYDDGSSEPAHVEWTSYAHIASLSVSRSANHGKKRYWELVRRALSALRSTNADYFYYLADDVQLVPKFFERSINLWDRIQDGRKVSLHLLLDQREGKPCWTNYQPRLIDTPQGKVYKSQWVDMLMMFNRRFLEELDYRIDPVDPRRWDKDPHLSSGVGMQISRRLHQRRASMYLVTDSLLIHEDEPSVMNPEERKRTPIVSRFKDSDQSLR</sequence>
<organism evidence="3 4">
    <name type="scientific">Microvirga lotononidis</name>
    <dbReference type="NCBI Taxonomy" id="864069"/>
    <lineage>
        <taxon>Bacteria</taxon>
        <taxon>Pseudomonadati</taxon>
        <taxon>Pseudomonadota</taxon>
        <taxon>Alphaproteobacteria</taxon>
        <taxon>Hyphomicrobiales</taxon>
        <taxon>Methylobacteriaceae</taxon>
        <taxon>Microvirga</taxon>
    </lineage>
</organism>
<feature type="region of interest" description="Disordered" evidence="1">
    <location>
        <begin position="266"/>
        <end position="292"/>
    </location>
</feature>